<feature type="domain" description="HTH tetR-type" evidence="5">
    <location>
        <begin position="9"/>
        <end position="69"/>
    </location>
</feature>
<evidence type="ECO:0000256" key="1">
    <source>
        <dbReference type="ARBA" id="ARBA00023015"/>
    </source>
</evidence>
<evidence type="ECO:0000313" key="7">
    <source>
        <dbReference type="Proteomes" id="UP000199397"/>
    </source>
</evidence>
<dbReference type="Gene3D" id="1.10.357.10">
    <property type="entry name" value="Tetracycline Repressor, domain 2"/>
    <property type="match status" value="1"/>
</dbReference>
<keyword evidence="3" id="KW-0804">Transcription</keyword>
<keyword evidence="2 4" id="KW-0238">DNA-binding</keyword>
<keyword evidence="1" id="KW-0805">Transcription regulation</keyword>
<dbReference type="Gene3D" id="1.10.10.60">
    <property type="entry name" value="Homeodomain-like"/>
    <property type="match status" value="1"/>
</dbReference>
<dbReference type="InterPro" id="IPR009057">
    <property type="entry name" value="Homeodomain-like_sf"/>
</dbReference>
<feature type="DNA-binding region" description="H-T-H motif" evidence="4">
    <location>
        <begin position="32"/>
        <end position="51"/>
    </location>
</feature>
<dbReference type="InterPro" id="IPR001647">
    <property type="entry name" value="HTH_TetR"/>
</dbReference>
<dbReference type="PROSITE" id="PS50977">
    <property type="entry name" value="HTH_TETR_2"/>
    <property type="match status" value="1"/>
</dbReference>
<evidence type="ECO:0000313" key="6">
    <source>
        <dbReference type="EMBL" id="SEA00440.1"/>
    </source>
</evidence>
<dbReference type="RefSeq" id="WP_093065515.1">
    <property type="nucleotide sequence ID" value="NZ_FNQP01000003.1"/>
</dbReference>
<dbReference type="STRING" id="525918.SAMN05660964_00742"/>
<dbReference type="PRINTS" id="PR00455">
    <property type="entry name" value="HTHTETR"/>
</dbReference>
<sequence length="193" mass="21239">MPYPSTHKPQSREKILHSAAKLFSHQGFDNVSIDNVMADAGLTRGAFYSHFPDKSTLYAEAITYAAKNRFAKYTRGLDPQGRLAVLLSSYLSREHFEQDTNPCPLAFLATDVSHRDPLVRNTYTRVYQGMVKWLDKLSSNSPMREQCLAATALMIGGVAIARALDDSETVDELLAACLQQSLLLLEGGANANG</sequence>
<dbReference type="PROSITE" id="PS01081">
    <property type="entry name" value="HTH_TETR_1"/>
    <property type="match status" value="1"/>
</dbReference>
<evidence type="ECO:0000256" key="4">
    <source>
        <dbReference type="PROSITE-ProRule" id="PRU00335"/>
    </source>
</evidence>
<dbReference type="AlphaFoldDB" id="A0A1H3XMH9"/>
<dbReference type="EMBL" id="FNQP01000003">
    <property type="protein sequence ID" value="SEA00440.1"/>
    <property type="molecule type" value="Genomic_DNA"/>
</dbReference>
<gene>
    <name evidence="6" type="ORF">SAMN05660964_00742</name>
</gene>
<dbReference type="OrthoDB" id="9798857at2"/>
<evidence type="ECO:0000256" key="3">
    <source>
        <dbReference type="ARBA" id="ARBA00023163"/>
    </source>
</evidence>
<dbReference type="PANTHER" id="PTHR47506">
    <property type="entry name" value="TRANSCRIPTIONAL REGULATORY PROTEIN"/>
    <property type="match status" value="1"/>
</dbReference>
<reference evidence="6 7" key="1">
    <citation type="submission" date="2016-10" db="EMBL/GenBank/DDBJ databases">
        <authorList>
            <person name="de Groot N.N."/>
        </authorList>
    </citation>
    <scope>NUCLEOTIDE SEQUENCE [LARGE SCALE GENOMIC DNA]</scope>
    <source>
        <strain evidence="6 7">DSM 21228</strain>
    </source>
</reference>
<dbReference type="InterPro" id="IPR023772">
    <property type="entry name" value="DNA-bd_HTH_TetR-type_CS"/>
</dbReference>
<dbReference type="GO" id="GO:0003677">
    <property type="term" value="F:DNA binding"/>
    <property type="evidence" value="ECO:0007669"/>
    <property type="project" value="UniProtKB-UniRule"/>
</dbReference>
<dbReference type="PANTHER" id="PTHR47506:SF7">
    <property type="entry name" value="TRANSCRIPTIONAL REGULATORY PROTEIN"/>
    <property type="match status" value="1"/>
</dbReference>
<dbReference type="SUPFAM" id="SSF46689">
    <property type="entry name" value="Homeodomain-like"/>
    <property type="match status" value="1"/>
</dbReference>
<accession>A0A1H3XMH9</accession>
<dbReference type="SUPFAM" id="SSF48498">
    <property type="entry name" value="Tetracyclin repressor-like, C-terminal domain"/>
    <property type="match status" value="1"/>
</dbReference>
<protein>
    <submittedName>
        <fullName evidence="6">Transcriptional regulator, TetR family</fullName>
    </submittedName>
</protein>
<dbReference type="Pfam" id="PF00440">
    <property type="entry name" value="TetR_N"/>
    <property type="match status" value="1"/>
</dbReference>
<organism evidence="6 7">
    <name type="scientific">Thiothrix caldifontis</name>
    <dbReference type="NCBI Taxonomy" id="525918"/>
    <lineage>
        <taxon>Bacteria</taxon>
        <taxon>Pseudomonadati</taxon>
        <taxon>Pseudomonadota</taxon>
        <taxon>Gammaproteobacteria</taxon>
        <taxon>Thiotrichales</taxon>
        <taxon>Thiotrichaceae</taxon>
        <taxon>Thiothrix</taxon>
    </lineage>
</organism>
<keyword evidence="7" id="KW-1185">Reference proteome</keyword>
<dbReference type="Proteomes" id="UP000199397">
    <property type="component" value="Unassembled WGS sequence"/>
</dbReference>
<evidence type="ECO:0000259" key="5">
    <source>
        <dbReference type="PROSITE" id="PS50977"/>
    </source>
</evidence>
<proteinExistence type="predicted"/>
<name>A0A1H3XMH9_9GAMM</name>
<evidence type="ECO:0000256" key="2">
    <source>
        <dbReference type="ARBA" id="ARBA00023125"/>
    </source>
</evidence>
<dbReference type="InterPro" id="IPR036271">
    <property type="entry name" value="Tet_transcr_reg_TetR-rel_C_sf"/>
</dbReference>